<comment type="caution">
    <text evidence="1">The sequence shown here is derived from an EMBL/GenBank/DDBJ whole genome shotgun (WGS) entry which is preliminary data.</text>
</comment>
<dbReference type="InterPro" id="IPR056510">
    <property type="entry name" value="WapI"/>
</dbReference>
<reference evidence="1 2" key="1">
    <citation type="journal article" date="2023" name="Int. J. Syst. Evol. Microbiol.">
        <title>Winogradskyella bathintestinalis sp. nov., isolated from the intestine of the deep-sea loosejaw dragonfish, Malacosteus niger.</title>
        <authorList>
            <person name="Uniacke-Lowe S."/>
            <person name="Johnson C.N."/>
            <person name="Stanton C."/>
            <person name="Hill C."/>
            <person name="Ross P."/>
        </authorList>
    </citation>
    <scope>NUCLEOTIDE SEQUENCE [LARGE SCALE GENOMIC DNA]</scope>
    <source>
        <strain evidence="1 2">APC 3343</strain>
    </source>
</reference>
<keyword evidence="2" id="KW-1185">Reference proteome</keyword>
<sequence>MEEFELKGQDGFLIIRINEVFGFPNRTSHFGGYDCVVGIDIKVGGYNVRSQFYSSTGELFDFYEKIKKCQTELNGLAEFNSYESNLELTVKYIFGKVSIWGKYQENLATDNIMEFDFNSDQSYLKNTVEQLNQIVNKYGGMQGIAKK</sequence>
<dbReference type="Proteomes" id="UP001231197">
    <property type="component" value="Unassembled WGS sequence"/>
</dbReference>
<organism evidence="1 2">
    <name type="scientific">Winogradskyella bathintestinalis</name>
    <dbReference type="NCBI Taxonomy" id="3035208"/>
    <lineage>
        <taxon>Bacteria</taxon>
        <taxon>Pseudomonadati</taxon>
        <taxon>Bacteroidota</taxon>
        <taxon>Flavobacteriia</taxon>
        <taxon>Flavobacteriales</taxon>
        <taxon>Flavobacteriaceae</taxon>
        <taxon>Winogradskyella</taxon>
    </lineage>
</organism>
<name>A0ABT7ZZN0_9FLAO</name>
<evidence type="ECO:0000313" key="1">
    <source>
        <dbReference type="EMBL" id="MDN3494213.1"/>
    </source>
</evidence>
<dbReference type="Pfam" id="PF24716">
    <property type="entry name" value="WapI"/>
    <property type="match status" value="1"/>
</dbReference>
<proteinExistence type="predicted"/>
<dbReference type="EMBL" id="JASDDK010000014">
    <property type="protein sequence ID" value="MDN3494213.1"/>
    <property type="molecule type" value="Genomic_DNA"/>
</dbReference>
<accession>A0ABT7ZZN0</accession>
<evidence type="ECO:0000313" key="2">
    <source>
        <dbReference type="Proteomes" id="UP001231197"/>
    </source>
</evidence>
<protein>
    <submittedName>
        <fullName evidence="1">Uncharacterized protein</fullName>
    </submittedName>
</protein>
<gene>
    <name evidence="1" type="ORF">QMA06_15945</name>
</gene>